<dbReference type="InterPro" id="IPR005746">
    <property type="entry name" value="Thioredoxin"/>
</dbReference>
<dbReference type="Proteomes" id="UP000028780">
    <property type="component" value="Chromosome"/>
</dbReference>
<dbReference type="PRINTS" id="PR00421">
    <property type="entry name" value="THIOREDOXIN"/>
</dbReference>
<dbReference type="FunFam" id="3.40.30.10:FF:000001">
    <property type="entry name" value="Thioredoxin"/>
    <property type="match status" value="1"/>
</dbReference>
<dbReference type="CDD" id="cd02947">
    <property type="entry name" value="TRX_family"/>
    <property type="match status" value="1"/>
</dbReference>
<dbReference type="Proteomes" id="UP000215374">
    <property type="component" value="Chromosome 1"/>
</dbReference>
<feature type="disulfide bond" description="Redox-active" evidence="10">
    <location>
        <begin position="32"/>
        <end position="35"/>
    </location>
</feature>
<feature type="site" description="Contributes to redox potential value" evidence="9">
    <location>
        <position position="34"/>
    </location>
</feature>
<dbReference type="InterPro" id="IPR013766">
    <property type="entry name" value="Thioredoxin_domain"/>
</dbReference>
<sequence length="107" mass="12029">MSAPVDVTQQTFKSEVIESDIPVIVDFWATWCGPCKKLSPILDEVAQQFDGQVKVAKIDVDAERTLAMMYQVMSMPTVMVFKGGQKVDEFIGLRPKNEIVERVQAHL</sequence>
<gene>
    <name evidence="13" type="primary">trxA</name>
    <name evidence="12" type="ORF">CIMIT_12120</name>
    <name evidence="13" type="ORF">SAMEA4535761_00057</name>
</gene>
<evidence type="ECO:0000256" key="9">
    <source>
        <dbReference type="PIRSR" id="PIRSR000077-1"/>
    </source>
</evidence>
<organism evidence="12 14">
    <name type="scientific">Corynebacterium imitans</name>
    <dbReference type="NCBI Taxonomy" id="156978"/>
    <lineage>
        <taxon>Bacteria</taxon>
        <taxon>Bacillati</taxon>
        <taxon>Actinomycetota</taxon>
        <taxon>Actinomycetes</taxon>
        <taxon>Mycobacteriales</taxon>
        <taxon>Corynebacteriaceae</taxon>
        <taxon>Corynebacterium</taxon>
    </lineage>
</organism>
<reference evidence="12 14" key="1">
    <citation type="submission" date="2014-08" db="EMBL/GenBank/DDBJ databases">
        <title>Complete genome sequence of Corynebacterium imitans DSM 44264, isolated from a five-month-old boy with suspected pharyngeal diphtheria.</title>
        <authorList>
            <person name="Mollmann S."/>
            <person name="Albersmeier A."/>
            <person name="Ruckert C."/>
            <person name="Tauch A."/>
        </authorList>
    </citation>
    <scope>NUCLEOTIDE SEQUENCE [LARGE SCALE GENOMIC DNA]</scope>
    <source>
        <strain evidence="12 14">DSM 44264</strain>
    </source>
</reference>
<feature type="domain" description="Thioredoxin" evidence="11">
    <location>
        <begin position="1"/>
        <end position="107"/>
    </location>
</feature>
<evidence type="ECO:0000313" key="15">
    <source>
        <dbReference type="Proteomes" id="UP000215374"/>
    </source>
</evidence>
<accession>A0A076NQY1</accession>
<evidence type="ECO:0000256" key="8">
    <source>
        <dbReference type="PIRNR" id="PIRNR000077"/>
    </source>
</evidence>
<dbReference type="AlphaFoldDB" id="A0A076NQY1"/>
<feature type="site" description="Deprotonates C-terminal active site Cys" evidence="9">
    <location>
        <position position="26"/>
    </location>
</feature>
<dbReference type="STRING" id="156978.CIMIT_12120"/>
<dbReference type="HOGENOM" id="CLU_090389_10_3_11"/>
<evidence type="ECO:0000256" key="2">
    <source>
        <dbReference type="ARBA" id="ARBA00008987"/>
    </source>
</evidence>
<dbReference type="PROSITE" id="PS00194">
    <property type="entry name" value="THIOREDOXIN_1"/>
    <property type="match status" value="1"/>
</dbReference>
<name>A0A076NQY1_9CORY</name>
<dbReference type="NCBIfam" id="TIGR01068">
    <property type="entry name" value="thioredoxin"/>
    <property type="match status" value="1"/>
</dbReference>
<proteinExistence type="inferred from homology"/>
<keyword evidence="3" id="KW-0813">Transport</keyword>
<evidence type="ECO:0000256" key="5">
    <source>
        <dbReference type="ARBA" id="ARBA00023157"/>
    </source>
</evidence>
<evidence type="ECO:0000256" key="7">
    <source>
        <dbReference type="NCBIfam" id="TIGR01068"/>
    </source>
</evidence>
<evidence type="ECO:0000256" key="6">
    <source>
        <dbReference type="ARBA" id="ARBA00023284"/>
    </source>
</evidence>
<protein>
    <recommendedName>
        <fullName evidence="7 8">Thioredoxin</fullName>
    </recommendedName>
</protein>
<dbReference type="PANTHER" id="PTHR45663">
    <property type="entry name" value="GEO12009P1"/>
    <property type="match status" value="1"/>
</dbReference>
<dbReference type="PANTHER" id="PTHR45663:SF11">
    <property type="entry name" value="GEO12009P1"/>
    <property type="match status" value="1"/>
</dbReference>
<dbReference type="RefSeq" id="WP_038593464.1">
    <property type="nucleotide sequence ID" value="NZ_CP009211.1"/>
</dbReference>
<dbReference type="GO" id="GO:0015035">
    <property type="term" value="F:protein-disulfide reductase activity"/>
    <property type="evidence" value="ECO:0007669"/>
    <property type="project" value="UniProtKB-UniRule"/>
</dbReference>
<evidence type="ECO:0000313" key="12">
    <source>
        <dbReference type="EMBL" id="AIJ34526.1"/>
    </source>
</evidence>
<dbReference type="InterPro" id="IPR036249">
    <property type="entry name" value="Thioredoxin-like_sf"/>
</dbReference>
<reference evidence="13 15" key="2">
    <citation type="submission" date="2017-06" db="EMBL/GenBank/DDBJ databases">
        <authorList>
            <consortium name="Pathogen Informatics"/>
        </authorList>
    </citation>
    <scope>NUCLEOTIDE SEQUENCE [LARGE SCALE GENOMIC DNA]</scope>
    <source>
        <strain evidence="13 15">NCTC13015</strain>
    </source>
</reference>
<keyword evidence="14" id="KW-1185">Reference proteome</keyword>
<evidence type="ECO:0000313" key="13">
    <source>
        <dbReference type="EMBL" id="SNV52463.1"/>
    </source>
</evidence>
<dbReference type="SUPFAM" id="SSF52833">
    <property type="entry name" value="Thioredoxin-like"/>
    <property type="match status" value="1"/>
</dbReference>
<keyword evidence="6 10" id="KW-0676">Redox-active center</keyword>
<comment type="similarity">
    <text evidence="2 8">Belongs to the thioredoxin family.</text>
</comment>
<dbReference type="KEGG" id="cii:CIMIT_12120"/>
<dbReference type="GO" id="GO:0005737">
    <property type="term" value="C:cytoplasm"/>
    <property type="evidence" value="ECO:0007669"/>
    <property type="project" value="TreeGrafter"/>
</dbReference>
<dbReference type="Pfam" id="PF00085">
    <property type="entry name" value="Thioredoxin"/>
    <property type="match status" value="1"/>
</dbReference>
<feature type="active site" description="Nucleophile" evidence="9">
    <location>
        <position position="35"/>
    </location>
</feature>
<comment type="function">
    <text evidence="1">Participates in various redox reactions through the reversible oxidation of its active center dithiol to a disulfide and catalyzes dithiol-disulfide exchange reactions.</text>
</comment>
<keyword evidence="5 10" id="KW-1015">Disulfide bond</keyword>
<dbReference type="InterPro" id="IPR017937">
    <property type="entry name" value="Thioredoxin_CS"/>
</dbReference>
<dbReference type="PIRSF" id="PIRSF000077">
    <property type="entry name" value="Thioredoxin"/>
    <property type="match status" value="1"/>
</dbReference>
<evidence type="ECO:0000256" key="4">
    <source>
        <dbReference type="ARBA" id="ARBA00022982"/>
    </source>
</evidence>
<dbReference type="EMBL" id="LT906467">
    <property type="protein sequence ID" value="SNV52463.1"/>
    <property type="molecule type" value="Genomic_DNA"/>
</dbReference>
<dbReference type="PROSITE" id="PS51352">
    <property type="entry name" value="THIOREDOXIN_2"/>
    <property type="match status" value="1"/>
</dbReference>
<dbReference type="EMBL" id="CP009211">
    <property type="protein sequence ID" value="AIJ34526.1"/>
    <property type="molecule type" value="Genomic_DNA"/>
</dbReference>
<evidence type="ECO:0000256" key="1">
    <source>
        <dbReference type="ARBA" id="ARBA00003318"/>
    </source>
</evidence>
<dbReference type="Gene3D" id="3.40.30.10">
    <property type="entry name" value="Glutaredoxin"/>
    <property type="match status" value="1"/>
</dbReference>
<feature type="active site" description="Nucleophile" evidence="9">
    <location>
        <position position="32"/>
    </location>
</feature>
<evidence type="ECO:0000313" key="14">
    <source>
        <dbReference type="Proteomes" id="UP000028780"/>
    </source>
</evidence>
<evidence type="ECO:0000256" key="10">
    <source>
        <dbReference type="PIRSR" id="PIRSR000077-4"/>
    </source>
</evidence>
<feature type="site" description="Contributes to redox potential value" evidence="9">
    <location>
        <position position="33"/>
    </location>
</feature>
<evidence type="ECO:0000256" key="3">
    <source>
        <dbReference type="ARBA" id="ARBA00022448"/>
    </source>
</evidence>
<keyword evidence="4" id="KW-0249">Electron transport</keyword>
<dbReference type="OrthoDB" id="9790390at2"/>
<dbReference type="eggNOG" id="COG3118">
    <property type="taxonomic scope" value="Bacteria"/>
</dbReference>
<evidence type="ECO:0000259" key="11">
    <source>
        <dbReference type="PROSITE" id="PS51352"/>
    </source>
</evidence>